<accession>A0A139A5A3</accession>
<proteinExistence type="predicted"/>
<feature type="compositionally biased region" description="Basic and acidic residues" evidence="1">
    <location>
        <begin position="297"/>
        <end position="310"/>
    </location>
</feature>
<evidence type="ECO:0000256" key="1">
    <source>
        <dbReference type="SAM" id="MobiDB-lite"/>
    </source>
</evidence>
<feature type="compositionally biased region" description="Basic and acidic residues" evidence="1">
    <location>
        <begin position="579"/>
        <end position="588"/>
    </location>
</feature>
<feature type="compositionally biased region" description="Polar residues" evidence="1">
    <location>
        <begin position="212"/>
        <end position="222"/>
    </location>
</feature>
<feature type="region of interest" description="Disordered" evidence="1">
    <location>
        <begin position="460"/>
        <end position="481"/>
    </location>
</feature>
<dbReference type="EMBL" id="KQ965794">
    <property type="protein sequence ID" value="KXS11911.1"/>
    <property type="molecule type" value="Genomic_DNA"/>
</dbReference>
<feature type="compositionally biased region" description="Polar residues" evidence="1">
    <location>
        <begin position="420"/>
        <end position="442"/>
    </location>
</feature>
<name>A0A139A5A3_GONPJ</name>
<evidence type="ECO:0000313" key="3">
    <source>
        <dbReference type="Proteomes" id="UP000070544"/>
    </source>
</evidence>
<feature type="compositionally biased region" description="Low complexity" evidence="1">
    <location>
        <begin position="340"/>
        <end position="351"/>
    </location>
</feature>
<dbReference type="AlphaFoldDB" id="A0A139A5A3"/>
<feature type="compositionally biased region" description="Low complexity" evidence="1">
    <location>
        <begin position="285"/>
        <end position="296"/>
    </location>
</feature>
<keyword evidence="3" id="KW-1185">Reference proteome</keyword>
<gene>
    <name evidence="2" type="ORF">M427DRAFT_416304</name>
</gene>
<feature type="compositionally biased region" description="Polar residues" evidence="1">
    <location>
        <begin position="362"/>
        <end position="381"/>
    </location>
</feature>
<sequence length="588" mass="61355">MVSEAKSIATQPAAGQQIQPMRRGRPPKRNPGDMPTPSMPTVQSTAALGAGAMVEPQNSGSPMPMPPSTTFDISAAFGTVSAISPQGDRAFGFDDDGFGNVPAPWGKADGFQDAAWNSTPPNSSPQVYHQQHDTHQSGLFFSSGFAAEFNNAPIAEGDKPNQSPSAQSGAAEAWPQNPVVAPVRSVTPSQGALTMSAGTLFSNPVFQSVVQANDTTESSPKPTATPVVKREQSPSTFFGGGFASNVSDASFSVSDQRSMTPLSDTPSTGAGGRYDQYDARQSFESHSSATRSSFDSASRRSVEAQERKTMDTFQKAPHSGFQLSNFVELGDAPEKPLPQSPTIASPASARRPPVPPKPSALTGASYSPVTGQGSLQDIVSSGASAGSQNLFSAQPPFQGMIGTGRGSPSLPEPLVPLNAGSATDSPSRGSSTLASNARSPTQPRDIDGMVVAAIQNFSLGEPSESGTKPAKTPTLNQLGSPSSQQVLGLRAFDSGVNQRHLPPTMFGQSPTFGVPMYQRPITPYQQGYASPVAAPAPAQMYPATSPQSFSPLLIHMPTQNSTRSDSPPRPAGVKALTSHWEDRVGGRR</sequence>
<feature type="compositionally biased region" description="Polar residues" evidence="1">
    <location>
        <begin position="115"/>
        <end position="129"/>
    </location>
</feature>
<feature type="region of interest" description="Disordered" evidence="1">
    <location>
        <begin position="152"/>
        <end position="176"/>
    </location>
</feature>
<organism evidence="2 3">
    <name type="scientific">Gonapodya prolifera (strain JEL478)</name>
    <name type="common">Monoblepharis prolifera</name>
    <dbReference type="NCBI Taxonomy" id="1344416"/>
    <lineage>
        <taxon>Eukaryota</taxon>
        <taxon>Fungi</taxon>
        <taxon>Fungi incertae sedis</taxon>
        <taxon>Chytridiomycota</taxon>
        <taxon>Chytridiomycota incertae sedis</taxon>
        <taxon>Monoblepharidomycetes</taxon>
        <taxon>Monoblepharidales</taxon>
        <taxon>Gonapodyaceae</taxon>
        <taxon>Gonapodya</taxon>
    </lineage>
</organism>
<dbReference type="Proteomes" id="UP000070544">
    <property type="component" value="Unassembled WGS sequence"/>
</dbReference>
<protein>
    <submittedName>
        <fullName evidence="2">Uncharacterized protein</fullName>
    </submittedName>
</protein>
<feature type="region of interest" description="Disordered" evidence="1">
    <location>
        <begin position="1"/>
        <end position="70"/>
    </location>
</feature>
<feature type="region of interest" description="Disordered" evidence="1">
    <location>
        <begin position="397"/>
        <end position="446"/>
    </location>
</feature>
<feature type="compositionally biased region" description="Polar residues" evidence="1">
    <location>
        <begin position="8"/>
        <end position="19"/>
    </location>
</feature>
<evidence type="ECO:0000313" key="2">
    <source>
        <dbReference type="EMBL" id="KXS11911.1"/>
    </source>
</evidence>
<feature type="region of interest" description="Disordered" evidence="1">
    <location>
        <begin position="103"/>
        <end position="130"/>
    </location>
</feature>
<reference evidence="2 3" key="1">
    <citation type="journal article" date="2015" name="Genome Biol. Evol.">
        <title>Phylogenomic analyses indicate that early fungi evolved digesting cell walls of algal ancestors of land plants.</title>
        <authorList>
            <person name="Chang Y."/>
            <person name="Wang S."/>
            <person name="Sekimoto S."/>
            <person name="Aerts A.L."/>
            <person name="Choi C."/>
            <person name="Clum A."/>
            <person name="LaButti K.M."/>
            <person name="Lindquist E.A."/>
            <person name="Yee Ngan C."/>
            <person name="Ohm R.A."/>
            <person name="Salamov A.A."/>
            <person name="Grigoriev I.V."/>
            <person name="Spatafora J.W."/>
            <person name="Berbee M.L."/>
        </authorList>
    </citation>
    <scope>NUCLEOTIDE SEQUENCE [LARGE SCALE GENOMIC DNA]</scope>
    <source>
        <strain evidence="2 3">JEL478</strain>
    </source>
</reference>
<feature type="compositionally biased region" description="Polar residues" evidence="1">
    <location>
        <begin position="244"/>
        <end position="268"/>
    </location>
</feature>
<feature type="region of interest" description="Disordered" evidence="1">
    <location>
        <begin position="549"/>
        <end position="588"/>
    </location>
</feature>
<feature type="region of interest" description="Disordered" evidence="1">
    <location>
        <begin position="212"/>
        <end position="381"/>
    </location>
</feature>